<feature type="region of interest" description="Disordered" evidence="1">
    <location>
        <begin position="435"/>
        <end position="469"/>
    </location>
</feature>
<organism evidence="2 3">
    <name type="scientific">Thalassiosira oceanica</name>
    <name type="common">Marine diatom</name>
    <dbReference type="NCBI Taxonomy" id="159749"/>
    <lineage>
        <taxon>Eukaryota</taxon>
        <taxon>Sar</taxon>
        <taxon>Stramenopiles</taxon>
        <taxon>Ochrophyta</taxon>
        <taxon>Bacillariophyta</taxon>
        <taxon>Coscinodiscophyceae</taxon>
        <taxon>Thalassiosirophycidae</taxon>
        <taxon>Thalassiosirales</taxon>
        <taxon>Thalassiosiraceae</taxon>
        <taxon>Thalassiosira</taxon>
    </lineage>
</organism>
<dbReference type="GO" id="GO:0003676">
    <property type="term" value="F:nucleic acid binding"/>
    <property type="evidence" value="ECO:0007669"/>
    <property type="project" value="InterPro"/>
</dbReference>
<feature type="region of interest" description="Disordered" evidence="1">
    <location>
        <begin position="1"/>
        <end position="113"/>
    </location>
</feature>
<feature type="compositionally biased region" description="Low complexity" evidence="1">
    <location>
        <begin position="101"/>
        <end position="110"/>
    </location>
</feature>
<feature type="compositionally biased region" description="Basic and acidic residues" evidence="1">
    <location>
        <begin position="240"/>
        <end position="250"/>
    </location>
</feature>
<protein>
    <recommendedName>
        <fullName evidence="4">Trimethylguanosine synthase</fullName>
    </recommendedName>
</protein>
<evidence type="ECO:0008006" key="4">
    <source>
        <dbReference type="Google" id="ProtNLM"/>
    </source>
</evidence>
<feature type="compositionally biased region" description="Basic and acidic residues" evidence="1">
    <location>
        <begin position="438"/>
        <end position="448"/>
    </location>
</feature>
<dbReference type="Gene3D" id="3.40.50.150">
    <property type="entry name" value="Vaccinia Virus protein VP39"/>
    <property type="match status" value="1"/>
</dbReference>
<feature type="compositionally biased region" description="Basic and acidic residues" evidence="1">
    <location>
        <begin position="280"/>
        <end position="300"/>
    </location>
</feature>
<feature type="compositionally biased region" description="Basic and acidic residues" evidence="1">
    <location>
        <begin position="455"/>
        <end position="465"/>
    </location>
</feature>
<feature type="region of interest" description="Disordered" evidence="1">
    <location>
        <begin position="127"/>
        <end position="152"/>
    </location>
</feature>
<evidence type="ECO:0000256" key="1">
    <source>
        <dbReference type="SAM" id="MobiDB-lite"/>
    </source>
</evidence>
<dbReference type="PANTHER" id="PTHR14741">
    <property type="entry name" value="S-ADENOSYLMETHIONINE-DEPENDENT METHYLTRANSFERASE RELATED"/>
    <property type="match status" value="1"/>
</dbReference>
<dbReference type="AlphaFoldDB" id="K0RTI9"/>
<feature type="region of interest" description="Disordered" evidence="1">
    <location>
        <begin position="198"/>
        <end position="407"/>
    </location>
</feature>
<feature type="compositionally biased region" description="Low complexity" evidence="1">
    <location>
        <begin position="1"/>
        <end position="18"/>
    </location>
</feature>
<sequence>SRATSPSSATVSTSATSSWRPVPGPGTFAARPAGGPAAPRASCRYGAWASRGGASAGASRACSATPSSRTATTARRRTGGRQRRRRRSTSARSFPEATGFAAPSTTAAAPRSRRGINPAFACLFSGPASCPPPAPRRPAPPPVEAGPSATEETVAERLEIDHIFARNHGIETADGTYRLRKYWHPPVGRNRFVPPVDDGAGLPEFFTSRAPAPPQPPAAPAQQACAEGGRRGHGGLVLRRLQDEGVDRRGRPPAPAAERVRPTAPRGRRRQDAPGLPHSPQDRRPEDDRPESPQRRDVRGEVPLPGAARPDERGGRAAQPARPVGLPRQVLGPAEASLQQVRRGDTARRRGVVLGHAGGGGRPRREAVPGRAGRARERKRTAGEGRRQQEHEQAEQQRRKITAVGQGDPRRLLRLRGERHRVRPTPRHVRLTRRLRRPRPDEATEGRAQRVHIQRPAEQDSLRRGEQRRRHGTVYDDFAIGGLDLLSEYAPRIDAIFMDPPWGGVDYSTAGKEGYLLERDMVVGGAPPGRDAGGSAAVDGAELLRIAAGALESRIIGYDLPRNTNKMSLARACLDAGYEGHVKLEEHYLNGRLKTVTAYMGEDYRHLFGPQARTHNMKRFGRDRIDGISQSLRMEWKKTMIDEGFNQLGWTRDRF</sequence>
<dbReference type="InterPro" id="IPR002052">
    <property type="entry name" value="DNA_methylase_N6_adenine_CS"/>
</dbReference>
<dbReference type="eggNOG" id="KOG2730">
    <property type="taxonomic scope" value="Eukaryota"/>
</dbReference>
<dbReference type="OrthoDB" id="194443at2759"/>
<feature type="compositionally biased region" description="Basic residues" evidence="1">
    <location>
        <begin position="74"/>
        <end position="89"/>
    </location>
</feature>
<dbReference type="GO" id="GO:0005634">
    <property type="term" value="C:nucleus"/>
    <property type="evidence" value="ECO:0007669"/>
    <property type="project" value="TreeGrafter"/>
</dbReference>
<feature type="non-terminal residue" evidence="2">
    <location>
        <position position="1"/>
    </location>
</feature>
<evidence type="ECO:0000313" key="3">
    <source>
        <dbReference type="Proteomes" id="UP000266841"/>
    </source>
</evidence>
<accession>K0RTI9</accession>
<dbReference type="PANTHER" id="PTHR14741:SF32">
    <property type="entry name" value="TRIMETHYLGUANOSINE SYNTHASE"/>
    <property type="match status" value="1"/>
</dbReference>
<gene>
    <name evidence="2" type="ORF">THAOC_31062</name>
</gene>
<dbReference type="InterPro" id="IPR029063">
    <property type="entry name" value="SAM-dependent_MTases_sf"/>
</dbReference>
<name>K0RTI9_THAOC</name>
<reference evidence="2 3" key="1">
    <citation type="journal article" date="2012" name="Genome Biol.">
        <title>Genome and low-iron response of an oceanic diatom adapted to chronic iron limitation.</title>
        <authorList>
            <person name="Lommer M."/>
            <person name="Specht M."/>
            <person name="Roy A.S."/>
            <person name="Kraemer L."/>
            <person name="Andreson R."/>
            <person name="Gutowska M.A."/>
            <person name="Wolf J."/>
            <person name="Bergner S.V."/>
            <person name="Schilhabel M.B."/>
            <person name="Klostermeier U.C."/>
            <person name="Beiko R.G."/>
            <person name="Rosenstiel P."/>
            <person name="Hippler M."/>
            <person name="Laroche J."/>
        </authorList>
    </citation>
    <scope>NUCLEOTIDE SEQUENCE [LARGE SCALE GENOMIC DNA]</scope>
    <source>
        <strain evidence="2 3">CCMP1005</strain>
    </source>
</reference>
<dbReference type="PROSITE" id="PS00092">
    <property type="entry name" value="N6_MTASE"/>
    <property type="match status" value="1"/>
</dbReference>
<keyword evidence="3" id="KW-1185">Reference proteome</keyword>
<feature type="compositionally biased region" description="Basic and acidic residues" evidence="1">
    <location>
        <begin position="380"/>
        <end position="398"/>
    </location>
</feature>
<comment type="caution">
    <text evidence="2">The sequence shown here is derived from an EMBL/GenBank/DDBJ whole genome shotgun (WGS) entry which is preliminary data.</text>
</comment>
<proteinExistence type="predicted"/>
<evidence type="ECO:0000313" key="2">
    <source>
        <dbReference type="EMBL" id="EJK50007.1"/>
    </source>
</evidence>
<dbReference type="Proteomes" id="UP000266841">
    <property type="component" value="Unassembled WGS sequence"/>
</dbReference>
<dbReference type="GO" id="GO:0071164">
    <property type="term" value="F:RNA cap trimethylguanosine synthase activity"/>
    <property type="evidence" value="ECO:0007669"/>
    <property type="project" value="TreeGrafter"/>
</dbReference>
<feature type="compositionally biased region" description="Pro residues" evidence="1">
    <location>
        <begin position="129"/>
        <end position="144"/>
    </location>
</feature>
<dbReference type="EMBL" id="AGNL01044270">
    <property type="protein sequence ID" value="EJK50007.1"/>
    <property type="molecule type" value="Genomic_DNA"/>
</dbReference>
<feature type="compositionally biased region" description="Low complexity" evidence="1">
    <location>
        <begin position="25"/>
        <end position="73"/>
    </location>
</feature>